<organism evidence="1">
    <name type="scientific">Streptomyces iranensis</name>
    <dbReference type="NCBI Taxonomy" id="576784"/>
    <lineage>
        <taxon>Bacteria</taxon>
        <taxon>Bacillati</taxon>
        <taxon>Actinomycetota</taxon>
        <taxon>Actinomycetes</taxon>
        <taxon>Kitasatosporales</taxon>
        <taxon>Streptomycetaceae</taxon>
        <taxon>Streptomyces</taxon>
        <taxon>Streptomyces violaceusniger group</taxon>
    </lineage>
</organism>
<dbReference type="Proteomes" id="UP000756710">
    <property type="component" value="Unassembled WGS sequence"/>
</dbReference>
<dbReference type="EMBL" id="LK022848">
    <property type="protein sequence ID" value="CDR12342.1"/>
    <property type="molecule type" value="Genomic_DNA"/>
</dbReference>
<gene>
    <name evidence="2" type="ORF">J2Z30_005772</name>
    <name evidence="1" type="ORF">SIRAN7610</name>
</gene>
<protein>
    <submittedName>
        <fullName evidence="1">Uncharacterized protein</fullName>
    </submittedName>
</protein>
<reference evidence="2 3" key="2">
    <citation type="submission" date="2021-03" db="EMBL/GenBank/DDBJ databases">
        <title>Genomic Encyclopedia of Type Strains, Phase IV (KMG-IV): sequencing the most valuable type-strain genomes for metagenomic binning, comparative biology and taxonomic classification.</title>
        <authorList>
            <person name="Goeker M."/>
        </authorList>
    </citation>
    <scope>NUCLEOTIDE SEQUENCE [LARGE SCALE GENOMIC DNA]</scope>
    <source>
        <strain evidence="2 3">DSM 41954</strain>
    </source>
</reference>
<dbReference type="HOGENOM" id="CLU_3398753_0_0_11"/>
<accession>A0A060ZZ06</accession>
<dbReference type="EMBL" id="JAGGLR010000016">
    <property type="protein sequence ID" value="MBP2064748.1"/>
    <property type="molecule type" value="Genomic_DNA"/>
</dbReference>
<sequence length="31" mass="3497">MSSGGRSTERLTGRPGRSFRRWAADDLGLFR</sequence>
<evidence type="ECO:0000313" key="1">
    <source>
        <dbReference type="EMBL" id="CDR12342.1"/>
    </source>
</evidence>
<evidence type="ECO:0000313" key="3">
    <source>
        <dbReference type="Proteomes" id="UP000756710"/>
    </source>
</evidence>
<evidence type="ECO:0000313" key="2">
    <source>
        <dbReference type="EMBL" id="MBP2064748.1"/>
    </source>
</evidence>
<proteinExistence type="predicted"/>
<keyword evidence="3" id="KW-1185">Reference proteome</keyword>
<dbReference type="AlphaFoldDB" id="A0A060ZZ06"/>
<reference evidence="1" key="1">
    <citation type="submission" date="2014-05" db="EMBL/GenBank/DDBJ databases">
        <authorList>
            <person name="Horn Fabian"/>
        </authorList>
    </citation>
    <scope>NUCLEOTIDE SEQUENCE</scope>
</reference>
<name>A0A060ZZ06_9ACTN</name>
<dbReference type="PATRIC" id="fig|576784.4.peg.7794"/>